<dbReference type="EMBL" id="OZ020107">
    <property type="protein sequence ID" value="CAK9258875.1"/>
    <property type="molecule type" value="Genomic_DNA"/>
</dbReference>
<dbReference type="Gene3D" id="2.100.10.30">
    <property type="entry name" value="Jacalin-like lectin domain"/>
    <property type="match status" value="1"/>
</dbReference>
<dbReference type="InterPro" id="IPR033734">
    <property type="entry name" value="Jacalin-like_lectin_dom_plant"/>
</dbReference>
<dbReference type="Proteomes" id="UP001497444">
    <property type="component" value="Chromosome 12"/>
</dbReference>
<keyword evidence="2" id="KW-0808">Transferase</keyword>
<accession>A0ABP0VWJ7</accession>
<evidence type="ECO:0000256" key="6">
    <source>
        <dbReference type="PROSITE-ProRule" id="PRU10141"/>
    </source>
</evidence>
<evidence type="ECO:0000256" key="5">
    <source>
        <dbReference type="ARBA" id="ARBA00022840"/>
    </source>
</evidence>
<evidence type="ECO:0000256" key="4">
    <source>
        <dbReference type="ARBA" id="ARBA00022777"/>
    </source>
</evidence>
<dbReference type="InterPro" id="IPR036404">
    <property type="entry name" value="Jacalin-like_lectin_dom_sf"/>
</dbReference>
<evidence type="ECO:0000259" key="7">
    <source>
        <dbReference type="PROSITE" id="PS50011"/>
    </source>
</evidence>
<dbReference type="Pfam" id="PF07714">
    <property type="entry name" value="PK_Tyr_Ser-Thr"/>
    <property type="match status" value="1"/>
</dbReference>
<dbReference type="PROSITE" id="PS51752">
    <property type="entry name" value="JACALIN_LECTIN"/>
    <property type="match status" value="1"/>
</dbReference>
<dbReference type="PROSITE" id="PS00107">
    <property type="entry name" value="PROTEIN_KINASE_ATP"/>
    <property type="match status" value="1"/>
</dbReference>
<feature type="domain" description="Protein kinase" evidence="7">
    <location>
        <begin position="252"/>
        <end position="538"/>
    </location>
</feature>
<dbReference type="InterPro" id="IPR000719">
    <property type="entry name" value="Prot_kinase_dom"/>
</dbReference>
<evidence type="ECO:0000259" key="8">
    <source>
        <dbReference type="PROSITE" id="PS51752"/>
    </source>
</evidence>
<dbReference type="InterPro" id="IPR001229">
    <property type="entry name" value="Jacalin-like_lectin_dom"/>
</dbReference>
<feature type="domain" description="Jacalin-type lectin" evidence="8">
    <location>
        <begin position="615"/>
        <end position="777"/>
    </location>
</feature>
<dbReference type="SMART" id="SM00915">
    <property type="entry name" value="Jacalin"/>
    <property type="match status" value="1"/>
</dbReference>
<sequence>MATKFLLSARAAIDSIKELTSGDSNQQQEQRRLKLNKLQCKFIAEKLAGQTQDILNALEEMFAGSDSAAAGSLEQRYEEALKEVYRVVTDALSLIEDSCGEKWLLVAIRQRAGNNLEDFAKVLYEIEWCTSILCSIYVPRNTSTPSGRQTVIFEPEGCNGKLSAFDLFKLERFSNQDRDSLRSDLEHLRQGHVCDSSREVCLRLQNDECIAAQLLEKLDKWPANSLTDDPVNTVENLAAAVPSLWKVDPRDLMEGKKLGKGSFGKVYETKWLTEKYAKKVFHSVQHESFTRESDILARFCHPNVVRTMCWSEDKEAGKFSLVMDLMTEDLYKFLHRVPRLSIPAAVNLMLQVAEALKYLHGKGPRGLVHRDLKSLNILVRPLPDAPELKYEEGYLNPKIADFGAARIKTFISNFERRVTTQTQNVGTNRWMAPEVFKIGQDADIDHESPPEHPRFNPSKADVYSFGIVCFELLTSEEPYARVDVTKASLSTQISKHGLRPQLPESCPRRLAILIQSCWKSEPGERPNFREICRELRYIKGLLLRGDEVQLQKVDPHPSSMELVQPPLLGVSSMELVQPPLLGVSSMELVQPPLLGVSSMELVQPPLLGVSSMELVQIQGPWGGTGGHDFFDRPTGGITGLKIRFSPTHKAVWCLTVEYKLPGQASTQSRHGSSVDPQARETRVVFDYPSEYLEQIQGSYGVTPALIAHRLNLSSDTTAGPENYITVIASLTFKTNIRTYGPFGATGDTTFKSDVGKILGFFGKTGFCLDCIGVCTARHATVHSSPW</sequence>
<dbReference type="InterPro" id="IPR017441">
    <property type="entry name" value="Protein_kinase_ATP_BS"/>
</dbReference>
<dbReference type="InterPro" id="IPR001245">
    <property type="entry name" value="Ser-Thr/Tyr_kinase_cat_dom"/>
</dbReference>
<name>A0ABP0VWJ7_9BRYO</name>
<keyword evidence="5 6" id="KW-0067">ATP-binding</keyword>
<evidence type="ECO:0000313" key="9">
    <source>
        <dbReference type="EMBL" id="CAK9258875.1"/>
    </source>
</evidence>
<feature type="binding site" evidence="6">
    <location>
        <position position="279"/>
    </location>
    <ligand>
        <name>ATP</name>
        <dbReference type="ChEBI" id="CHEBI:30616"/>
    </ligand>
</feature>
<dbReference type="SUPFAM" id="SSF51101">
    <property type="entry name" value="Mannose-binding lectins"/>
    <property type="match status" value="1"/>
</dbReference>
<dbReference type="SMART" id="SM00220">
    <property type="entry name" value="S_TKc"/>
    <property type="match status" value="1"/>
</dbReference>
<reference evidence="9" key="1">
    <citation type="submission" date="2024-02" db="EMBL/GenBank/DDBJ databases">
        <authorList>
            <consortium name="ELIXIR-Norway"/>
            <consortium name="Elixir Norway"/>
        </authorList>
    </citation>
    <scope>NUCLEOTIDE SEQUENCE</scope>
</reference>
<dbReference type="Gene3D" id="1.10.510.10">
    <property type="entry name" value="Transferase(Phosphotransferase) domain 1"/>
    <property type="match status" value="1"/>
</dbReference>
<evidence type="ECO:0000256" key="1">
    <source>
        <dbReference type="ARBA" id="ARBA00022527"/>
    </source>
</evidence>
<dbReference type="InterPro" id="IPR008271">
    <property type="entry name" value="Ser/Thr_kinase_AS"/>
</dbReference>
<dbReference type="InterPro" id="IPR011009">
    <property type="entry name" value="Kinase-like_dom_sf"/>
</dbReference>
<keyword evidence="1" id="KW-0723">Serine/threonine-protein kinase</keyword>
<dbReference type="CDD" id="cd09612">
    <property type="entry name" value="Jacalin"/>
    <property type="match status" value="1"/>
</dbReference>
<dbReference type="InterPro" id="IPR051681">
    <property type="entry name" value="Ser/Thr_Kinases-Pseudokinases"/>
</dbReference>
<evidence type="ECO:0000256" key="2">
    <source>
        <dbReference type="ARBA" id="ARBA00022679"/>
    </source>
</evidence>
<dbReference type="PANTHER" id="PTHR44329">
    <property type="entry name" value="SERINE/THREONINE-PROTEIN KINASE TNNI3K-RELATED"/>
    <property type="match status" value="1"/>
</dbReference>
<keyword evidence="10" id="KW-1185">Reference proteome</keyword>
<proteinExistence type="predicted"/>
<dbReference type="PROSITE" id="PS00108">
    <property type="entry name" value="PROTEIN_KINASE_ST"/>
    <property type="match status" value="1"/>
</dbReference>
<dbReference type="PANTHER" id="PTHR44329:SF260">
    <property type="entry name" value="PROTEIN KINASE DOMAIN-CONTAINING PROTEIN"/>
    <property type="match status" value="1"/>
</dbReference>
<dbReference type="SUPFAM" id="SSF56112">
    <property type="entry name" value="Protein kinase-like (PK-like)"/>
    <property type="match status" value="1"/>
</dbReference>
<dbReference type="Pfam" id="PF01419">
    <property type="entry name" value="Jacalin"/>
    <property type="match status" value="1"/>
</dbReference>
<keyword evidence="4" id="KW-0418">Kinase</keyword>
<keyword evidence="3 6" id="KW-0547">Nucleotide-binding</keyword>
<evidence type="ECO:0000256" key="3">
    <source>
        <dbReference type="ARBA" id="ARBA00022741"/>
    </source>
</evidence>
<protein>
    <recommendedName>
        <fullName evidence="11">Protein kinase domain-containing protein</fullName>
    </recommendedName>
</protein>
<organism evidence="9 10">
    <name type="scientific">Sphagnum jensenii</name>
    <dbReference type="NCBI Taxonomy" id="128206"/>
    <lineage>
        <taxon>Eukaryota</taxon>
        <taxon>Viridiplantae</taxon>
        <taxon>Streptophyta</taxon>
        <taxon>Embryophyta</taxon>
        <taxon>Bryophyta</taxon>
        <taxon>Sphagnophytina</taxon>
        <taxon>Sphagnopsida</taxon>
        <taxon>Sphagnales</taxon>
        <taxon>Sphagnaceae</taxon>
        <taxon>Sphagnum</taxon>
    </lineage>
</organism>
<evidence type="ECO:0000313" key="10">
    <source>
        <dbReference type="Proteomes" id="UP001497444"/>
    </source>
</evidence>
<dbReference type="PROSITE" id="PS50011">
    <property type="entry name" value="PROTEIN_KINASE_DOM"/>
    <property type="match status" value="1"/>
</dbReference>
<evidence type="ECO:0008006" key="11">
    <source>
        <dbReference type="Google" id="ProtNLM"/>
    </source>
</evidence>
<gene>
    <name evidence="9" type="ORF">CSSPJE1EN1_LOCUS4353</name>
</gene>